<dbReference type="InterPro" id="IPR043129">
    <property type="entry name" value="ATPase_NBD"/>
</dbReference>
<evidence type="ECO:0000256" key="2">
    <source>
        <dbReference type="ARBA" id="ARBA00022840"/>
    </source>
</evidence>
<name>A0A949K6Q9_9FIRM</name>
<dbReference type="PANTHER" id="PTHR45661">
    <property type="entry name" value="SURFACE ANTIGEN"/>
    <property type="match status" value="1"/>
</dbReference>
<dbReference type="SUPFAM" id="SSF53067">
    <property type="entry name" value="Actin-like ATPase domain"/>
    <property type="match status" value="2"/>
</dbReference>
<evidence type="ECO:0000313" key="5">
    <source>
        <dbReference type="Proteomes" id="UP000712157"/>
    </source>
</evidence>
<dbReference type="AlphaFoldDB" id="A0A949K6Q9"/>
<dbReference type="GO" id="GO:0140662">
    <property type="term" value="F:ATP-dependent protein folding chaperone"/>
    <property type="evidence" value="ECO:0007669"/>
    <property type="project" value="InterPro"/>
</dbReference>
<keyword evidence="2" id="KW-0067">ATP-binding</keyword>
<dbReference type="InterPro" id="IPR013126">
    <property type="entry name" value="Hsp_70_fam"/>
</dbReference>
<dbReference type="InterPro" id="IPR053139">
    <property type="entry name" value="Surface_bspA-like"/>
</dbReference>
<dbReference type="InterPro" id="IPR026906">
    <property type="entry name" value="LRR_5"/>
</dbReference>
<dbReference type="PANTHER" id="PTHR45661:SF3">
    <property type="entry name" value="IG-LIKE DOMAIN-CONTAINING PROTEIN"/>
    <property type="match status" value="1"/>
</dbReference>
<sequence length="760" mass="84023">MGAKRVVGIDFGTSTSVVRVKRYEQSGLPLGDRLAISNVIFDGYESVPTLVQIPEDVVIVPELKLPDEDYEFGRFAASEQPGMRTWRNFKTELESSDKETRNRARWLTSRFFEYLYRQYRQQILQLGDSGDEEIVYVSYPAKYGPAEREFMISVATEAGFRNVRGITEPEAAVKALMVQGEKDLREQKLLREEGPSYLLFADMGAGTTDLAVCRYEKGRTEIITTWPDDKTPIYFGGKEIDGILCGYVEDYLKKHGDIVPAYFADHFREKYIEAVKTWKEVTVSRSLKRGREVPYFEAVKNPYPLLPDFSPAISRTELEKTAGGYLKNFAVLINGCLQEASKADADFPGGEGIDLVLLTGGHSQWYFIPEILTGKAVNLGEVSLPKIQAEPSRIRISGKPQDTVAVGMVYGLLREAVEAPGKPVGKRDENWDENQVEKRPDTEIGQHSVKAAATVKQTQSFHRPIAAARPSNGILTKDLAKQMFSGKMAIIVPDGFTEIGEEAFNYFLSNTVKGTLGNLFAKNPPSPTSVQLPKGLRHIRKSAFEHCVDLWSVDLPDGLISIGNMAFEDCKSLRDVTIPDSVKTIGARAFAGCARLGKINIPAGVTELGAQAFYACEYLENVAIQRGTQIIGESAFAMCRMLKSISLPEGIRVIGASAFSGCTWGVRDIKLPDSVREIGHSAFSNCKALGTIEIPEGVRSISWETFKNCTGLSNITIPDSVREIGNNAFLGCRSYLTICCHSGSFAESYAREHGYTIKLV</sequence>
<keyword evidence="1" id="KW-0547">Nucleotide-binding</keyword>
<keyword evidence="3" id="KW-0143">Chaperone</keyword>
<protein>
    <submittedName>
        <fullName evidence="4">Leucine-rich repeat protein</fullName>
    </submittedName>
</protein>
<dbReference type="RefSeq" id="WP_238721852.1">
    <property type="nucleotide sequence ID" value="NZ_JAHQCW010000018.1"/>
</dbReference>
<proteinExistence type="predicted"/>
<evidence type="ECO:0000256" key="1">
    <source>
        <dbReference type="ARBA" id="ARBA00022741"/>
    </source>
</evidence>
<keyword evidence="5" id="KW-1185">Reference proteome</keyword>
<dbReference type="Proteomes" id="UP000712157">
    <property type="component" value="Unassembled WGS sequence"/>
</dbReference>
<gene>
    <name evidence="4" type="ORF">KTH89_11925</name>
</gene>
<dbReference type="GO" id="GO:0005524">
    <property type="term" value="F:ATP binding"/>
    <property type="evidence" value="ECO:0007669"/>
    <property type="project" value="UniProtKB-KW"/>
</dbReference>
<dbReference type="InterPro" id="IPR032675">
    <property type="entry name" value="LRR_dom_sf"/>
</dbReference>
<evidence type="ECO:0000256" key="3">
    <source>
        <dbReference type="ARBA" id="ARBA00023186"/>
    </source>
</evidence>
<dbReference type="Pfam" id="PF00012">
    <property type="entry name" value="HSP70"/>
    <property type="match status" value="1"/>
</dbReference>
<dbReference type="Gene3D" id="3.30.420.40">
    <property type="match status" value="2"/>
</dbReference>
<dbReference type="EMBL" id="JAHQCW010000018">
    <property type="protein sequence ID" value="MBU9737248.1"/>
    <property type="molecule type" value="Genomic_DNA"/>
</dbReference>
<dbReference type="Pfam" id="PF13306">
    <property type="entry name" value="LRR_5"/>
    <property type="match status" value="1"/>
</dbReference>
<comment type="caution">
    <text evidence="4">The sequence shown here is derived from an EMBL/GenBank/DDBJ whole genome shotgun (WGS) entry which is preliminary data.</text>
</comment>
<organism evidence="4 5">
    <name type="scientific">Diplocloster agilis</name>
    <dbReference type="NCBI Taxonomy" id="2850323"/>
    <lineage>
        <taxon>Bacteria</taxon>
        <taxon>Bacillati</taxon>
        <taxon>Bacillota</taxon>
        <taxon>Clostridia</taxon>
        <taxon>Lachnospirales</taxon>
        <taxon>Lachnospiraceae</taxon>
        <taxon>Diplocloster</taxon>
    </lineage>
</organism>
<dbReference type="CDD" id="cd10170">
    <property type="entry name" value="ASKHA_NBD_HSP70"/>
    <property type="match status" value="1"/>
</dbReference>
<reference evidence="4" key="1">
    <citation type="submission" date="2021-06" db="EMBL/GenBank/DDBJ databases">
        <title>Description of novel taxa of the family Lachnospiraceae.</title>
        <authorList>
            <person name="Chaplin A.V."/>
            <person name="Sokolova S.R."/>
            <person name="Pikina A.P."/>
            <person name="Korzhanova M."/>
            <person name="Belova V."/>
            <person name="Korostin D."/>
            <person name="Efimov B.A."/>
        </authorList>
    </citation>
    <scope>NUCLEOTIDE SEQUENCE</scope>
    <source>
        <strain evidence="4">ASD5720</strain>
    </source>
</reference>
<evidence type="ECO:0000313" key="4">
    <source>
        <dbReference type="EMBL" id="MBU9737248.1"/>
    </source>
</evidence>
<dbReference type="Gene3D" id="3.90.640.10">
    <property type="entry name" value="Actin, Chain A, domain 4"/>
    <property type="match status" value="1"/>
</dbReference>
<dbReference type="Gene3D" id="3.80.10.10">
    <property type="entry name" value="Ribonuclease Inhibitor"/>
    <property type="match status" value="2"/>
</dbReference>
<accession>A0A949K6Q9</accession>
<dbReference type="SUPFAM" id="SSF52058">
    <property type="entry name" value="L domain-like"/>
    <property type="match status" value="1"/>
</dbReference>